<evidence type="ECO:0000313" key="3">
    <source>
        <dbReference type="Proteomes" id="UP000198816"/>
    </source>
</evidence>
<name>A0A1H2Y6K1_THIRO</name>
<gene>
    <name evidence="2" type="ORF">SAMN05421783_11247</name>
</gene>
<dbReference type="PANTHER" id="PTHR43861">
    <property type="entry name" value="TRANS-ACONITATE 2-METHYLTRANSFERASE-RELATED"/>
    <property type="match status" value="1"/>
</dbReference>
<accession>A0A1H2Y6K1</accession>
<sequence length="400" mass="44113">MNERAQAEAALTECPVCGSSALTGCLRIEAMPTYCNVLWSSAGEAREASRGDIDLAFCRDCGHVFNRVFDPGLMDYSEGYENSLHFSPKFNAYATALANRLVERYDIRGKDVIELGCGKGDFLAMICAAGDNRGTGFDKSFESGREGAAAHPGLTFVQDYYSKAYADRPADLVVCRHVLEHIQYPKAFLDALRETLDTRPDTLVYFEVPNALFTLRDLGIWDLIYEHCSYFTPGSLGRVFADSGFRVVEQNDAFEGQFLSIEALPARSGESGLLPEPEELAAVTLDVDAFAESYRAKVVEWQSRLRLAKDAGKKTVVWGAGSKGVTFLNIVRESAAIDYIVDLNPHKHGKYVPGTGQQVVSADFLVSYRPDQIIVMNEVYLDEIKNLLSESGVESDVRAV</sequence>
<proteinExistence type="predicted"/>
<dbReference type="Proteomes" id="UP000198816">
    <property type="component" value="Unassembled WGS sequence"/>
</dbReference>
<dbReference type="Pfam" id="PF13489">
    <property type="entry name" value="Methyltransf_23"/>
    <property type="match status" value="1"/>
</dbReference>
<organism evidence="2 3">
    <name type="scientific">Thiocapsa roseopersicina</name>
    <dbReference type="NCBI Taxonomy" id="1058"/>
    <lineage>
        <taxon>Bacteria</taxon>
        <taxon>Pseudomonadati</taxon>
        <taxon>Pseudomonadota</taxon>
        <taxon>Gammaproteobacteria</taxon>
        <taxon>Chromatiales</taxon>
        <taxon>Chromatiaceae</taxon>
        <taxon>Thiocapsa</taxon>
    </lineage>
</organism>
<dbReference type="CDD" id="cd02440">
    <property type="entry name" value="AdoMet_MTases"/>
    <property type="match status" value="1"/>
</dbReference>
<reference evidence="3" key="1">
    <citation type="submission" date="2016-10" db="EMBL/GenBank/DDBJ databases">
        <authorList>
            <person name="Varghese N."/>
            <person name="Submissions S."/>
        </authorList>
    </citation>
    <scope>NUCLEOTIDE SEQUENCE [LARGE SCALE GENOMIC DNA]</scope>
    <source>
        <strain evidence="3">DSM 217</strain>
    </source>
</reference>
<dbReference type="SUPFAM" id="SSF53335">
    <property type="entry name" value="S-adenosyl-L-methionine-dependent methyltransferases"/>
    <property type="match status" value="1"/>
</dbReference>
<dbReference type="Pfam" id="PF08484">
    <property type="entry name" value="Methyltransf_14"/>
    <property type="match status" value="1"/>
</dbReference>
<dbReference type="InterPro" id="IPR029063">
    <property type="entry name" value="SAM-dependent_MTases_sf"/>
</dbReference>
<dbReference type="RefSeq" id="WP_093032918.1">
    <property type="nucleotide sequence ID" value="NZ_FNNZ01000012.1"/>
</dbReference>
<dbReference type="InterPro" id="IPR013691">
    <property type="entry name" value="MeTrfase_14"/>
</dbReference>
<evidence type="ECO:0000313" key="2">
    <source>
        <dbReference type="EMBL" id="SDX00264.1"/>
    </source>
</evidence>
<dbReference type="STRING" id="1058.SAMN05421783_11247"/>
<dbReference type="Gene3D" id="3.40.50.150">
    <property type="entry name" value="Vaccinia Virus protein VP39"/>
    <property type="match status" value="1"/>
</dbReference>
<dbReference type="OrthoDB" id="9815644at2"/>
<evidence type="ECO:0000259" key="1">
    <source>
        <dbReference type="Pfam" id="PF08484"/>
    </source>
</evidence>
<feature type="domain" description="C-methyltransferase" evidence="1">
    <location>
        <begin position="290"/>
        <end position="386"/>
    </location>
</feature>
<dbReference type="PROSITE" id="PS51257">
    <property type="entry name" value="PROKAR_LIPOPROTEIN"/>
    <property type="match status" value="1"/>
</dbReference>
<dbReference type="Gene3D" id="6.20.50.110">
    <property type="entry name" value="Methyltransferase, zinc-binding domain"/>
    <property type="match status" value="1"/>
</dbReference>
<dbReference type="AlphaFoldDB" id="A0A1H2Y6K1"/>
<dbReference type="EMBL" id="FNNZ01000012">
    <property type="protein sequence ID" value="SDX00264.1"/>
    <property type="molecule type" value="Genomic_DNA"/>
</dbReference>
<keyword evidence="3" id="KW-1185">Reference proteome</keyword>
<dbReference type="InterPro" id="IPR038576">
    <property type="entry name" value="Methyltransf_Zn-bd_dom_put_sf"/>
</dbReference>
<protein>
    <submittedName>
        <fullName evidence="2">Putative zinc binding domain-containing protein</fullName>
    </submittedName>
</protein>
<dbReference type="Gene3D" id="3.40.50.720">
    <property type="entry name" value="NAD(P)-binding Rossmann-like Domain"/>
    <property type="match status" value="1"/>
</dbReference>